<dbReference type="Proteomes" id="UP000663832">
    <property type="component" value="Unassembled WGS sequence"/>
</dbReference>
<evidence type="ECO:0000256" key="1">
    <source>
        <dbReference type="SAM" id="MobiDB-lite"/>
    </source>
</evidence>
<dbReference type="EMBL" id="CAJNOM010000293">
    <property type="protein sequence ID" value="CAF1328068.1"/>
    <property type="molecule type" value="Genomic_DNA"/>
</dbReference>
<feature type="compositionally biased region" description="Polar residues" evidence="1">
    <location>
        <begin position="560"/>
        <end position="574"/>
    </location>
</feature>
<feature type="region of interest" description="Disordered" evidence="1">
    <location>
        <begin position="165"/>
        <end position="321"/>
    </location>
</feature>
<name>A0A815FKM4_9BILA</name>
<evidence type="ECO:0000313" key="3">
    <source>
        <dbReference type="Proteomes" id="UP000663832"/>
    </source>
</evidence>
<feature type="compositionally biased region" description="Low complexity" evidence="1">
    <location>
        <begin position="213"/>
        <end position="232"/>
    </location>
</feature>
<gene>
    <name evidence="2" type="ORF">QVE165_LOCUS32729</name>
</gene>
<dbReference type="AlphaFoldDB" id="A0A815FKM4"/>
<accession>A0A815FKM4</accession>
<feature type="region of interest" description="Disordered" evidence="1">
    <location>
        <begin position="77"/>
        <end position="141"/>
    </location>
</feature>
<feature type="compositionally biased region" description="Polar residues" evidence="1">
    <location>
        <begin position="303"/>
        <end position="321"/>
    </location>
</feature>
<feature type="compositionally biased region" description="Low complexity" evidence="1">
    <location>
        <begin position="550"/>
        <end position="559"/>
    </location>
</feature>
<evidence type="ECO:0000313" key="2">
    <source>
        <dbReference type="EMBL" id="CAF1328068.1"/>
    </source>
</evidence>
<feature type="compositionally biased region" description="Polar residues" evidence="1">
    <location>
        <begin position="610"/>
        <end position="651"/>
    </location>
</feature>
<sequence>MYNQEYDPSDIESLSSGTSNTSVMTSRATTIPNSWSATTLQQKLQQLAQFNIHPLDDDQSSDSTDATVQFITSMNKSLDTTRSNSNQLNGVSTQNQQQQQKPWVNPYWGPKLSASATVNQPETNPTNKNSAPQNSLSSDHLDQMIPGSILINDEGEIHDLSWKQDGQLKQSTSSTSFNPGGQYVSDESGGAGGYLAPTHIQRRPIITSPSGQTTNSNNSRPNSSTSVNNRVRSPLKEKQNFPGTTTTTNNTNQPWVNPYWPKSNQNNPEYPQNGNPQPSNNSKRNSETKSPLNTKTTEKSAVPTGTRQNPYVNGNGSLKQKTNNIELNNSLVSPRKAPPIPSFYERIYPPPTRISSPAVSTNKKHERIYSNGKSNVNINDDNDLPYTVDNNGVVHYRATSTTPNITKKSTTTSQYPVYSSHKSNSPKPKTSSFSQTTNSANPSVLNHVTSNTFANIGNYHPSSRSDSITILTETDLNSIHEALHLLETNPNAIPLYDPSKHMPTTNINQHSHPLSSMSSLFSSKPQQQHQQQQHSNPLSSIAHLFSSNPQQQQQQQQQQHSNPLSSISHLFNSKPQQQPQQQQQQHHSNPLSSISHLFSSKPQQQQQQQAAFSRNVQYNSQQAPLFSTPSYPSNSNQSLHRFNTLGSATLI</sequence>
<protein>
    <submittedName>
        <fullName evidence="2">Uncharacterized protein</fullName>
    </submittedName>
</protein>
<feature type="compositionally biased region" description="Low complexity" evidence="1">
    <location>
        <begin position="575"/>
        <end position="585"/>
    </location>
</feature>
<feature type="compositionally biased region" description="Low complexity" evidence="1">
    <location>
        <begin position="271"/>
        <end position="282"/>
    </location>
</feature>
<organism evidence="2 3">
    <name type="scientific">Adineta steineri</name>
    <dbReference type="NCBI Taxonomy" id="433720"/>
    <lineage>
        <taxon>Eukaryota</taxon>
        <taxon>Metazoa</taxon>
        <taxon>Spiralia</taxon>
        <taxon>Gnathifera</taxon>
        <taxon>Rotifera</taxon>
        <taxon>Eurotatoria</taxon>
        <taxon>Bdelloidea</taxon>
        <taxon>Adinetida</taxon>
        <taxon>Adinetidae</taxon>
        <taxon>Adineta</taxon>
    </lineage>
</organism>
<proteinExistence type="predicted"/>
<feature type="compositionally biased region" description="Polar residues" evidence="1">
    <location>
        <begin position="167"/>
        <end position="179"/>
    </location>
</feature>
<feature type="compositionally biased region" description="Polar residues" evidence="1">
    <location>
        <begin position="12"/>
        <end position="25"/>
    </location>
</feature>
<feature type="region of interest" description="Disordered" evidence="1">
    <location>
        <begin position="1"/>
        <end position="25"/>
    </location>
</feature>
<feature type="compositionally biased region" description="Polar residues" evidence="1">
    <location>
        <begin position="77"/>
        <end position="93"/>
    </location>
</feature>
<feature type="compositionally biased region" description="Polar residues" evidence="1">
    <location>
        <begin position="535"/>
        <end position="549"/>
    </location>
</feature>
<feature type="compositionally biased region" description="Low complexity" evidence="1">
    <location>
        <begin position="510"/>
        <end position="534"/>
    </location>
</feature>
<feature type="compositionally biased region" description="Polar residues" evidence="1">
    <location>
        <begin position="586"/>
        <end position="602"/>
    </location>
</feature>
<feature type="region of interest" description="Disordered" evidence="1">
    <location>
        <begin position="403"/>
        <end position="445"/>
    </location>
</feature>
<feature type="compositionally biased region" description="Polar residues" evidence="1">
    <location>
        <begin position="114"/>
        <end position="138"/>
    </location>
</feature>
<keyword evidence="3" id="KW-1185">Reference proteome</keyword>
<feature type="compositionally biased region" description="Low complexity" evidence="1">
    <location>
        <begin position="403"/>
        <end position="413"/>
    </location>
</feature>
<comment type="caution">
    <text evidence="2">The sequence shown here is derived from an EMBL/GenBank/DDBJ whole genome shotgun (WGS) entry which is preliminary data.</text>
</comment>
<reference evidence="2" key="1">
    <citation type="submission" date="2021-02" db="EMBL/GenBank/DDBJ databases">
        <authorList>
            <person name="Nowell W R."/>
        </authorList>
    </citation>
    <scope>NUCLEOTIDE SEQUENCE</scope>
</reference>
<dbReference type="OrthoDB" id="10062067at2759"/>
<feature type="compositionally biased region" description="Polar residues" evidence="1">
    <location>
        <begin position="414"/>
        <end position="445"/>
    </location>
</feature>
<feature type="region of interest" description="Disordered" evidence="1">
    <location>
        <begin position="496"/>
        <end position="651"/>
    </location>
</feature>